<evidence type="ECO:0000256" key="4">
    <source>
        <dbReference type="ARBA" id="ARBA00023136"/>
    </source>
</evidence>
<reference evidence="8 9" key="1">
    <citation type="journal article" date="2018" name="Nat. Ecol. Evol.">
        <title>Shark genomes provide insights into elasmobranch evolution and the origin of vertebrates.</title>
        <authorList>
            <person name="Hara Y"/>
            <person name="Yamaguchi K"/>
            <person name="Onimaru K"/>
            <person name="Kadota M"/>
            <person name="Koyanagi M"/>
            <person name="Keeley SD"/>
            <person name="Tatsumi K"/>
            <person name="Tanaka K"/>
            <person name="Motone F"/>
            <person name="Kageyama Y"/>
            <person name="Nozu R"/>
            <person name="Adachi N"/>
            <person name="Nishimura O"/>
            <person name="Nakagawa R"/>
            <person name="Tanegashima C"/>
            <person name="Kiyatake I"/>
            <person name="Matsumoto R"/>
            <person name="Murakumo K"/>
            <person name="Nishida K"/>
            <person name="Terakita A"/>
            <person name="Kuratani S"/>
            <person name="Sato K"/>
            <person name="Hyodo S Kuraku.S."/>
        </authorList>
    </citation>
    <scope>NUCLEOTIDE SEQUENCE [LARGE SCALE GENOMIC DNA]</scope>
</reference>
<evidence type="ECO:0000256" key="3">
    <source>
        <dbReference type="ARBA" id="ARBA00022989"/>
    </source>
</evidence>
<feature type="domain" description="MARVEL" evidence="7">
    <location>
        <begin position="20"/>
        <end position="146"/>
    </location>
</feature>
<feature type="transmembrane region" description="Helical" evidence="6">
    <location>
        <begin position="93"/>
        <end position="111"/>
    </location>
</feature>
<dbReference type="PANTHER" id="PTHR22776">
    <property type="entry name" value="MARVEL-CONTAINING POTENTIAL LIPID RAFT-ASSOCIATED PROTEIN"/>
    <property type="match status" value="1"/>
</dbReference>
<keyword evidence="9" id="KW-1185">Reference proteome</keyword>
<dbReference type="AlphaFoldDB" id="A0A401PNJ1"/>
<dbReference type="GO" id="GO:0016020">
    <property type="term" value="C:membrane"/>
    <property type="evidence" value="ECO:0007669"/>
    <property type="project" value="UniProtKB-SubCell"/>
</dbReference>
<dbReference type="Proteomes" id="UP000288216">
    <property type="component" value="Unassembled WGS sequence"/>
</dbReference>
<evidence type="ECO:0000313" key="8">
    <source>
        <dbReference type="EMBL" id="GCB74678.1"/>
    </source>
</evidence>
<gene>
    <name evidence="8" type="ORF">scyTo_0003769</name>
</gene>
<comment type="subcellular location">
    <subcellularLocation>
        <location evidence="1">Membrane</location>
        <topology evidence="1">Multi-pass membrane protein</topology>
    </subcellularLocation>
</comment>
<feature type="transmembrane region" description="Helical" evidence="6">
    <location>
        <begin position="59"/>
        <end position="81"/>
    </location>
</feature>
<dbReference type="OMA" id="FEVVTIW"/>
<dbReference type="OrthoDB" id="5982489at2759"/>
<dbReference type="Pfam" id="PF01284">
    <property type="entry name" value="MARVEL"/>
    <property type="match status" value="1"/>
</dbReference>
<evidence type="ECO:0000256" key="5">
    <source>
        <dbReference type="PROSITE-ProRule" id="PRU00581"/>
    </source>
</evidence>
<evidence type="ECO:0000313" key="9">
    <source>
        <dbReference type="Proteomes" id="UP000288216"/>
    </source>
</evidence>
<protein>
    <recommendedName>
        <fullName evidence="7">MARVEL domain-containing protein</fullName>
    </recommendedName>
</protein>
<sequence length="155" mass="17322">MAETRTTAITTSSGFIDQNYAKSFSGNLKIVQAIVVFVAFLCIRCSNWTHYSTYRYFEVVTIWFLVMALVFYIIYLTRLHLKITCLHWPLTEFLHYVVATILLLIASIVGATKTDGHAGLAAGVFFGFASTILYGIGAWLSYKVWCVPEAATVSV</sequence>
<evidence type="ECO:0000259" key="7">
    <source>
        <dbReference type="PROSITE" id="PS51225"/>
    </source>
</evidence>
<accession>A0A401PNJ1</accession>
<organism evidence="8 9">
    <name type="scientific">Scyliorhinus torazame</name>
    <name type="common">Cloudy catshark</name>
    <name type="synonym">Catulus torazame</name>
    <dbReference type="NCBI Taxonomy" id="75743"/>
    <lineage>
        <taxon>Eukaryota</taxon>
        <taxon>Metazoa</taxon>
        <taxon>Chordata</taxon>
        <taxon>Craniata</taxon>
        <taxon>Vertebrata</taxon>
        <taxon>Chondrichthyes</taxon>
        <taxon>Elasmobranchii</taxon>
        <taxon>Galeomorphii</taxon>
        <taxon>Galeoidea</taxon>
        <taxon>Carcharhiniformes</taxon>
        <taxon>Scyliorhinidae</taxon>
        <taxon>Scyliorhinus</taxon>
    </lineage>
</organism>
<evidence type="ECO:0000256" key="2">
    <source>
        <dbReference type="ARBA" id="ARBA00022692"/>
    </source>
</evidence>
<evidence type="ECO:0000256" key="1">
    <source>
        <dbReference type="ARBA" id="ARBA00004141"/>
    </source>
</evidence>
<comment type="caution">
    <text evidence="8">The sequence shown here is derived from an EMBL/GenBank/DDBJ whole genome shotgun (WGS) entry which is preliminary data.</text>
</comment>
<proteinExistence type="predicted"/>
<evidence type="ECO:0000256" key="6">
    <source>
        <dbReference type="SAM" id="Phobius"/>
    </source>
</evidence>
<keyword evidence="2 5" id="KW-0812">Transmembrane</keyword>
<dbReference type="STRING" id="75743.A0A401PNJ1"/>
<dbReference type="InterPro" id="IPR050578">
    <property type="entry name" value="MARVEL-CKLF_proteins"/>
</dbReference>
<feature type="transmembrane region" description="Helical" evidence="6">
    <location>
        <begin position="118"/>
        <end position="140"/>
    </location>
</feature>
<name>A0A401PNJ1_SCYTO</name>
<keyword evidence="4 5" id="KW-0472">Membrane</keyword>
<dbReference type="InterPro" id="IPR008253">
    <property type="entry name" value="Marvel"/>
</dbReference>
<keyword evidence="3 6" id="KW-1133">Transmembrane helix</keyword>
<dbReference type="PROSITE" id="PS51225">
    <property type="entry name" value="MARVEL"/>
    <property type="match status" value="1"/>
</dbReference>
<dbReference type="PANTHER" id="PTHR22776:SF89">
    <property type="entry name" value="CKLF-LIKE MARVEL TRANSMEMBRANE DOMAIN-CONTAINING PROTEIN 7"/>
    <property type="match status" value="1"/>
</dbReference>
<feature type="transmembrane region" description="Helical" evidence="6">
    <location>
        <begin position="30"/>
        <end position="47"/>
    </location>
</feature>
<dbReference type="EMBL" id="BFAA01001057">
    <property type="protein sequence ID" value="GCB74678.1"/>
    <property type="molecule type" value="Genomic_DNA"/>
</dbReference>